<gene>
    <name evidence="3" type="ORF">DP114_03485</name>
</gene>
<dbReference type="InterPro" id="IPR039314">
    <property type="entry name" value="CP12-like"/>
</dbReference>
<dbReference type="KEGG" id="bsen:DP114_03485"/>
<organism evidence="3 4">
    <name type="scientific">Brasilonema sennae CENA114</name>
    <dbReference type="NCBI Taxonomy" id="415709"/>
    <lineage>
        <taxon>Bacteria</taxon>
        <taxon>Bacillati</taxon>
        <taxon>Cyanobacteriota</taxon>
        <taxon>Cyanophyceae</taxon>
        <taxon>Nostocales</taxon>
        <taxon>Scytonemataceae</taxon>
        <taxon>Brasilonema</taxon>
        <taxon>Bromeliae group (in: Brasilonema)</taxon>
    </lineage>
</organism>
<feature type="region of interest" description="Disordered" evidence="1">
    <location>
        <begin position="1"/>
        <end position="28"/>
    </location>
</feature>
<protein>
    <recommendedName>
        <fullName evidence="2">CP12 domain-containing protein</fullName>
    </recommendedName>
</protein>
<dbReference type="PANTHER" id="PTHR33921:SF15">
    <property type="entry name" value="CALVIN CYCLE PROTEIN CP12-2, CHLOROPLASTIC"/>
    <property type="match status" value="1"/>
</dbReference>
<evidence type="ECO:0000259" key="2">
    <source>
        <dbReference type="SMART" id="SM01093"/>
    </source>
</evidence>
<sequence length="75" mass="8468">MSNNIQDAIEQEREQVRATCDTSGKDSPECAAAWDALEELQAEASHQKSNQKTKNSLEKYCDDNPDADECRIYDD</sequence>
<keyword evidence="4" id="KW-1185">Reference proteome</keyword>
<reference evidence="3 4" key="1">
    <citation type="submission" date="2018-06" db="EMBL/GenBank/DDBJ databases">
        <title>Comparative genomics of Brasilonema spp. strains.</title>
        <authorList>
            <person name="Alvarenga D.O."/>
            <person name="Fiore M.F."/>
            <person name="Varani A.M."/>
        </authorList>
    </citation>
    <scope>NUCLEOTIDE SEQUENCE [LARGE SCALE GENOMIC DNA]</scope>
    <source>
        <strain evidence="3 4">CENA114</strain>
    </source>
</reference>
<dbReference type="SMART" id="SM01093">
    <property type="entry name" value="CP12"/>
    <property type="match status" value="1"/>
</dbReference>
<name>A0A856M8Q2_9CYAN</name>
<feature type="domain" description="CP12" evidence="2">
    <location>
        <begin position="5"/>
        <end position="75"/>
    </location>
</feature>
<evidence type="ECO:0000256" key="1">
    <source>
        <dbReference type="SAM" id="MobiDB-lite"/>
    </source>
</evidence>
<feature type="compositionally biased region" description="Basic and acidic residues" evidence="1">
    <location>
        <begin position="55"/>
        <end position="65"/>
    </location>
</feature>
<dbReference type="PANTHER" id="PTHR33921">
    <property type="entry name" value="CALVIN CYCLE PROTEIN CP12-2, CHLOROPLASTIC"/>
    <property type="match status" value="1"/>
</dbReference>
<dbReference type="Proteomes" id="UP000503129">
    <property type="component" value="Chromosome"/>
</dbReference>
<accession>A0A856M8Q2</accession>
<evidence type="ECO:0000313" key="3">
    <source>
        <dbReference type="EMBL" id="QDL07092.1"/>
    </source>
</evidence>
<dbReference type="GO" id="GO:0080153">
    <property type="term" value="P:negative regulation of reductive pentose-phosphate cycle"/>
    <property type="evidence" value="ECO:0007669"/>
    <property type="project" value="TreeGrafter"/>
</dbReference>
<evidence type="ECO:0000313" key="4">
    <source>
        <dbReference type="Proteomes" id="UP000503129"/>
    </source>
</evidence>
<dbReference type="InterPro" id="IPR003823">
    <property type="entry name" value="CP12_dom"/>
</dbReference>
<feature type="region of interest" description="Disordered" evidence="1">
    <location>
        <begin position="42"/>
        <end position="65"/>
    </location>
</feature>
<dbReference type="EMBL" id="CP030118">
    <property type="protein sequence ID" value="QDL07092.1"/>
    <property type="molecule type" value="Genomic_DNA"/>
</dbReference>
<dbReference type="RefSeq" id="WP_169264549.1">
    <property type="nucleotide sequence ID" value="NZ_CAWOXK010000001.1"/>
</dbReference>
<dbReference type="AlphaFoldDB" id="A0A856M8Q2"/>
<proteinExistence type="predicted"/>
<dbReference type="Pfam" id="PF02672">
    <property type="entry name" value="CP12"/>
    <property type="match status" value="1"/>
</dbReference>